<dbReference type="PANTHER" id="PTHR42756:SF1">
    <property type="entry name" value="TRANSCRIPTIONAL REPRESSOR OF EMRAB OPERON"/>
    <property type="match status" value="1"/>
</dbReference>
<feature type="domain" description="HTH marR-type" evidence="4">
    <location>
        <begin position="1"/>
        <end position="139"/>
    </location>
</feature>
<dbReference type="EMBL" id="FXAZ01000003">
    <property type="protein sequence ID" value="SMG43884.1"/>
    <property type="molecule type" value="Genomic_DNA"/>
</dbReference>
<dbReference type="InterPro" id="IPR023187">
    <property type="entry name" value="Tscrpt_reg_MarR-type_CS"/>
</dbReference>
<dbReference type="OrthoDB" id="9799663at2"/>
<dbReference type="InterPro" id="IPR036388">
    <property type="entry name" value="WH-like_DNA-bd_sf"/>
</dbReference>
<dbReference type="Pfam" id="PF01047">
    <property type="entry name" value="MarR"/>
    <property type="match status" value="1"/>
</dbReference>
<dbReference type="SUPFAM" id="SSF46785">
    <property type="entry name" value="Winged helix' DNA-binding domain"/>
    <property type="match status" value="1"/>
</dbReference>
<evidence type="ECO:0000256" key="3">
    <source>
        <dbReference type="ARBA" id="ARBA00023163"/>
    </source>
</evidence>
<organism evidence="5 6">
    <name type="scientific">Paenibacillus aquistagni</name>
    <dbReference type="NCBI Taxonomy" id="1852522"/>
    <lineage>
        <taxon>Bacteria</taxon>
        <taxon>Bacillati</taxon>
        <taxon>Bacillota</taxon>
        <taxon>Bacilli</taxon>
        <taxon>Bacillales</taxon>
        <taxon>Paenibacillaceae</taxon>
        <taxon>Paenibacillus</taxon>
    </lineage>
</organism>
<dbReference type="GO" id="GO:0003677">
    <property type="term" value="F:DNA binding"/>
    <property type="evidence" value="ECO:0007669"/>
    <property type="project" value="UniProtKB-KW"/>
</dbReference>
<protein>
    <submittedName>
        <fullName evidence="5">DNA-binding transcriptional regulator, MarR family</fullName>
    </submittedName>
</protein>
<reference evidence="5 6" key="1">
    <citation type="submission" date="2017-04" db="EMBL/GenBank/DDBJ databases">
        <authorList>
            <person name="Afonso C.L."/>
            <person name="Miller P.J."/>
            <person name="Scott M.A."/>
            <person name="Spackman E."/>
            <person name="Goraichik I."/>
            <person name="Dimitrov K.M."/>
            <person name="Suarez D.L."/>
            <person name="Swayne D.E."/>
        </authorList>
    </citation>
    <scope>NUCLEOTIDE SEQUENCE [LARGE SCALE GENOMIC DNA]</scope>
    <source>
        <strain evidence="5 6">11</strain>
    </source>
</reference>
<dbReference type="GO" id="GO:0003700">
    <property type="term" value="F:DNA-binding transcription factor activity"/>
    <property type="evidence" value="ECO:0007669"/>
    <property type="project" value="InterPro"/>
</dbReference>
<keyword evidence="2 5" id="KW-0238">DNA-binding</keyword>
<keyword evidence="6" id="KW-1185">Reference proteome</keyword>
<gene>
    <name evidence="5" type="ORF">SAMN06295960_2603</name>
</gene>
<dbReference type="PROSITE" id="PS01117">
    <property type="entry name" value="HTH_MARR_1"/>
    <property type="match status" value="1"/>
</dbReference>
<name>A0A1X7KRL0_9BACL</name>
<accession>A0A1X7KRL0</accession>
<proteinExistence type="predicted"/>
<dbReference type="Gene3D" id="1.10.10.10">
    <property type="entry name" value="Winged helix-like DNA-binding domain superfamily/Winged helix DNA-binding domain"/>
    <property type="match status" value="1"/>
</dbReference>
<dbReference type="STRING" id="1852522.SAMN06295960_2603"/>
<evidence type="ECO:0000256" key="2">
    <source>
        <dbReference type="ARBA" id="ARBA00023125"/>
    </source>
</evidence>
<dbReference type="SMART" id="SM00347">
    <property type="entry name" value="HTH_MARR"/>
    <property type="match status" value="1"/>
</dbReference>
<dbReference type="PANTHER" id="PTHR42756">
    <property type="entry name" value="TRANSCRIPTIONAL REGULATOR, MARR"/>
    <property type="match status" value="1"/>
</dbReference>
<evidence type="ECO:0000256" key="1">
    <source>
        <dbReference type="ARBA" id="ARBA00023015"/>
    </source>
</evidence>
<keyword evidence="3" id="KW-0804">Transcription</keyword>
<dbReference type="PRINTS" id="PR00598">
    <property type="entry name" value="HTHMARR"/>
</dbReference>
<dbReference type="InterPro" id="IPR036390">
    <property type="entry name" value="WH_DNA-bd_sf"/>
</dbReference>
<keyword evidence="1" id="KW-0805">Transcription regulation</keyword>
<dbReference type="InterPro" id="IPR000835">
    <property type="entry name" value="HTH_MarR-typ"/>
</dbReference>
<dbReference type="AlphaFoldDB" id="A0A1X7KRL0"/>
<evidence type="ECO:0000313" key="6">
    <source>
        <dbReference type="Proteomes" id="UP000193834"/>
    </source>
</evidence>
<evidence type="ECO:0000313" key="5">
    <source>
        <dbReference type="EMBL" id="SMG43884.1"/>
    </source>
</evidence>
<evidence type="ECO:0000259" key="4">
    <source>
        <dbReference type="PROSITE" id="PS50995"/>
    </source>
</evidence>
<dbReference type="PROSITE" id="PS50995">
    <property type="entry name" value="HTH_MARR_2"/>
    <property type="match status" value="1"/>
</dbReference>
<dbReference type="RefSeq" id="WP_085494783.1">
    <property type="nucleotide sequence ID" value="NZ_FXAZ01000003.1"/>
</dbReference>
<sequence length="152" mass="17267">MKYNFKQYIGISLHRTDLVLLGQAKQAVEPLGVTPEQNLIMMLLWSGVEGITQKEIAARIGRDQTNVARMLLQLEKKGFITRTQAKNDRRAQMVRLTDTGRALEQEVIEATNRYHARLLQGLTEEEVESFMRVLAKLEHNATTESAEEQSGL</sequence>
<dbReference type="Proteomes" id="UP000193834">
    <property type="component" value="Unassembled WGS sequence"/>
</dbReference>